<dbReference type="PANTHER" id="PTHR14387:SF7">
    <property type="entry name" value="THYROID ADENOMA-ASSOCIATED PROTEIN"/>
    <property type="match status" value="1"/>
</dbReference>
<sequence>ETKHRGAFEQAYVGFTKLLARLWRCRTSTLHELPRLWLEDLMEAIASGDKKGTLCATRRSAGLPFMIQALVTTELQVQGNPKCFQRCMTSLLQLARSSPEVDVRA</sequence>
<accession>A0A1E1W188</accession>
<dbReference type="AlphaFoldDB" id="A0A1E1W188"/>
<evidence type="ECO:0000313" key="2">
    <source>
        <dbReference type="EMBL" id="JAT80736.1"/>
    </source>
</evidence>
<name>A0A1E1W188_PECGO</name>
<dbReference type="InterPro" id="IPR051954">
    <property type="entry name" value="tRNA_methyltransferase_THADA"/>
</dbReference>
<dbReference type="GO" id="GO:0030488">
    <property type="term" value="P:tRNA methylation"/>
    <property type="evidence" value="ECO:0007669"/>
    <property type="project" value="TreeGrafter"/>
</dbReference>
<dbReference type="Pfam" id="PF10350">
    <property type="entry name" value="DUF2428"/>
    <property type="match status" value="1"/>
</dbReference>
<protein>
    <recommendedName>
        <fullName evidence="1">DUF2428 domain-containing protein</fullName>
    </recommendedName>
</protein>
<dbReference type="EMBL" id="GDQN01010318">
    <property type="protein sequence ID" value="JAT80736.1"/>
    <property type="molecule type" value="Transcribed_RNA"/>
</dbReference>
<dbReference type="OrthoDB" id="73997at2759"/>
<organism evidence="2">
    <name type="scientific">Pectinophora gossypiella</name>
    <name type="common">Cotton pink bollworm</name>
    <name type="synonym">Depressaria gossypiella</name>
    <dbReference type="NCBI Taxonomy" id="13191"/>
    <lineage>
        <taxon>Eukaryota</taxon>
        <taxon>Metazoa</taxon>
        <taxon>Ecdysozoa</taxon>
        <taxon>Arthropoda</taxon>
        <taxon>Hexapoda</taxon>
        <taxon>Insecta</taxon>
        <taxon>Pterygota</taxon>
        <taxon>Neoptera</taxon>
        <taxon>Endopterygota</taxon>
        <taxon>Lepidoptera</taxon>
        <taxon>Glossata</taxon>
        <taxon>Ditrysia</taxon>
        <taxon>Gelechioidea</taxon>
        <taxon>Gelechiidae</taxon>
        <taxon>Apatetrinae</taxon>
        <taxon>Pectinophora</taxon>
    </lineage>
</organism>
<gene>
    <name evidence="2" type="ORF">g.18075</name>
</gene>
<proteinExistence type="predicted"/>
<feature type="non-terminal residue" evidence="2">
    <location>
        <position position="1"/>
    </location>
</feature>
<feature type="domain" description="DUF2428" evidence="1">
    <location>
        <begin position="1"/>
        <end position="98"/>
    </location>
</feature>
<evidence type="ECO:0000259" key="1">
    <source>
        <dbReference type="Pfam" id="PF10350"/>
    </source>
</evidence>
<reference evidence="2" key="1">
    <citation type="submission" date="2015-09" db="EMBL/GenBank/DDBJ databases">
        <title>De novo assembly of Pectinophora gossypiella (Pink Bollworm) gut transcriptome.</title>
        <authorList>
            <person name="Tassone E.E."/>
        </authorList>
    </citation>
    <scope>NUCLEOTIDE SEQUENCE</scope>
</reference>
<dbReference type="InterPro" id="IPR019442">
    <property type="entry name" value="THADA/TRM732_DUF2428"/>
</dbReference>
<feature type="non-terminal residue" evidence="2">
    <location>
        <position position="105"/>
    </location>
</feature>
<dbReference type="GO" id="GO:0005829">
    <property type="term" value="C:cytosol"/>
    <property type="evidence" value="ECO:0007669"/>
    <property type="project" value="TreeGrafter"/>
</dbReference>
<dbReference type="PANTHER" id="PTHR14387">
    <property type="entry name" value="THADA/DEATH RECEPTOR INTERACTING PROTEIN"/>
    <property type="match status" value="1"/>
</dbReference>